<evidence type="ECO:0000313" key="2">
    <source>
        <dbReference type="Proteomes" id="UP000729733"/>
    </source>
</evidence>
<proteinExistence type="predicted"/>
<dbReference type="Proteomes" id="UP000729733">
    <property type="component" value="Unassembled WGS sequence"/>
</dbReference>
<organism evidence="1 2">
    <name type="scientific">Waterburya agarophytonicola KI4</name>
    <dbReference type="NCBI Taxonomy" id="2874699"/>
    <lineage>
        <taxon>Bacteria</taxon>
        <taxon>Bacillati</taxon>
        <taxon>Cyanobacteriota</taxon>
        <taxon>Cyanophyceae</taxon>
        <taxon>Pleurocapsales</taxon>
        <taxon>Hyellaceae</taxon>
        <taxon>Waterburya</taxon>
        <taxon>Waterburya agarophytonicola</taxon>
    </lineage>
</organism>
<reference evidence="1" key="1">
    <citation type="journal article" date="2021" name="Antonie Van Leeuwenhoek">
        <title>Draft genome and description of Waterburya agarophytonicola gen. nov. sp. nov. (Pleurocapsales, Cyanobacteria): a seaweed symbiont.</title>
        <authorList>
            <person name="Bonthond G."/>
            <person name="Shalygin S."/>
            <person name="Bayer T."/>
            <person name="Weinberger F."/>
        </authorList>
    </citation>
    <scope>NUCLEOTIDE SEQUENCE</scope>
    <source>
        <strain evidence="1">KI4</strain>
    </source>
</reference>
<gene>
    <name evidence="1" type="ORF">I4641_16690</name>
</gene>
<sequence length="197" mass="22248">MTTNTNADSSKWQDLSPLQLTNDKQLENIKSHLDLILLALEAIGNISSETILVAAKDLGLESVLRDRITLWRLRSSNPQRKSSGGRKKLDIEEARSLVLIICHLANKHQELLRRAVSLLEQVTEQKIPPHQTSLLGNYLDNFINYYQERIAIASNVSSESLSELAFNLLISLLFYSGKNGHRLLWMAIFDSAQKPNL</sequence>
<dbReference type="Pfam" id="PF11237">
    <property type="entry name" value="DUF3038"/>
    <property type="match status" value="1"/>
</dbReference>
<dbReference type="EMBL" id="JADWDC010000048">
    <property type="protein sequence ID" value="MCC0178612.1"/>
    <property type="molecule type" value="Genomic_DNA"/>
</dbReference>
<protein>
    <submittedName>
        <fullName evidence="1">DUF3038 domain-containing protein</fullName>
    </submittedName>
</protein>
<comment type="caution">
    <text evidence="1">The sequence shown here is derived from an EMBL/GenBank/DDBJ whole genome shotgun (WGS) entry which is preliminary data.</text>
</comment>
<accession>A0A964BTV4</accession>
<dbReference type="AlphaFoldDB" id="A0A964BTV4"/>
<name>A0A964BTV4_9CYAN</name>
<keyword evidence="2" id="KW-1185">Reference proteome</keyword>
<evidence type="ECO:0000313" key="1">
    <source>
        <dbReference type="EMBL" id="MCC0178612.1"/>
    </source>
</evidence>
<dbReference type="InterPro" id="IPR021399">
    <property type="entry name" value="DUF3038"/>
</dbReference>